<organism evidence="2">
    <name type="scientific">marine metagenome</name>
    <dbReference type="NCBI Taxonomy" id="408172"/>
    <lineage>
        <taxon>unclassified sequences</taxon>
        <taxon>metagenomes</taxon>
        <taxon>ecological metagenomes</taxon>
    </lineage>
</organism>
<dbReference type="InterPro" id="IPR019554">
    <property type="entry name" value="Soluble_ligand-bd"/>
</dbReference>
<dbReference type="Gene3D" id="3.10.560.10">
    <property type="entry name" value="Outer membrane lipoprotein wza domain like"/>
    <property type="match status" value="2"/>
</dbReference>
<gene>
    <name evidence="2" type="ORF">METZ01_LOCUS337596</name>
</gene>
<dbReference type="Pfam" id="PF10531">
    <property type="entry name" value="SLBB"/>
    <property type="match status" value="1"/>
</dbReference>
<proteinExistence type="predicted"/>
<accession>A0A382QJ61</accession>
<sequence length="324" mass="36593">QQPGFFPFQEGMRIGDLIKSKDNLLSMTDLTYVLVKREDKINQNSHYLQVDLKEVFNNQASDSNILLATRDEIILLPSLLTPEQITTQLIQDRYVLENDQMILEEGEWSSMTYLRKSLMDETFSIDREVSDPTIYPLAGAPTEGGAQFEEQEVRRYYEYSIYDYCTISENLALSILEDYGFSPKTKVPFEDLEQISTPGDLDDLLQSIAQSKTDDFQTSDGELEATITNVCRRQLLDPIIDVINRQRVLTKETKTVSVFGSVRFPGTYPLANGMVLDDAIKAAGGLRAATFDSEIEISRITDIGKKFSVTNSLASMDNDQAIKK</sequence>
<feature type="domain" description="Soluble ligand binding" evidence="1">
    <location>
        <begin position="256"/>
        <end position="299"/>
    </location>
</feature>
<name>A0A382QJ61_9ZZZZ</name>
<dbReference type="EMBL" id="UINC01114437">
    <property type="protein sequence ID" value="SVC84742.1"/>
    <property type="molecule type" value="Genomic_DNA"/>
</dbReference>
<dbReference type="AlphaFoldDB" id="A0A382QJ61"/>
<reference evidence="2" key="1">
    <citation type="submission" date="2018-05" db="EMBL/GenBank/DDBJ databases">
        <authorList>
            <person name="Lanie J.A."/>
            <person name="Ng W.-L."/>
            <person name="Kazmierczak K.M."/>
            <person name="Andrzejewski T.M."/>
            <person name="Davidsen T.M."/>
            <person name="Wayne K.J."/>
            <person name="Tettelin H."/>
            <person name="Glass J.I."/>
            <person name="Rusch D."/>
            <person name="Podicherti R."/>
            <person name="Tsui H.-C.T."/>
            <person name="Winkler M.E."/>
        </authorList>
    </citation>
    <scope>NUCLEOTIDE SEQUENCE</scope>
</reference>
<evidence type="ECO:0000313" key="2">
    <source>
        <dbReference type="EMBL" id="SVC84742.1"/>
    </source>
</evidence>
<evidence type="ECO:0000259" key="1">
    <source>
        <dbReference type="Pfam" id="PF10531"/>
    </source>
</evidence>
<protein>
    <recommendedName>
        <fullName evidence="1">Soluble ligand binding domain-containing protein</fullName>
    </recommendedName>
</protein>
<feature type="non-terminal residue" evidence="2">
    <location>
        <position position="1"/>
    </location>
</feature>